<dbReference type="InterPro" id="IPR025723">
    <property type="entry name" value="ArsA/GET3_ATPase-like"/>
</dbReference>
<sequence>MAGEAMVNGLKYIFVGGKGGVGKTVIAAALAYELAVYNGKKTLLVSLNPVHSLSSLFEQELSGGKVKQVEGSPNLYSIEVEIDEIVERYKEKMSSRLREFFRWAEVPLDPGPFINIATTNPAFQEAAMFDRVMDIVVDESKKYDAIVFDTAAVANAIRLIGLSKLYGLWLNRMIKSRKEALETRYKLAVRKEKILEEIRNDPIIADLISLHEKFKITRGILTDPSQTGFFFVTLPQALPISVVKRFINMVKSFDIPIGGVFVNSVLTREEAERDGTGYLKTKLEEQERYLNIISREMGEYIRGYVRLAPREITGVEALRDVIEDLHTFRPG</sequence>
<feature type="domain" description="ArsA/GET3 Anion-transporting ATPase-like" evidence="2">
    <location>
        <begin position="11"/>
        <end position="325"/>
    </location>
</feature>
<dbReference type="EMBL" id="DQVM01000085">
    <property type="protein sequence ID" value="HIQ29794.1"/>
    <property type="molecule type" value="Genomic_DNA"/>
</dbReference>
<proteinExistence type="inferred from homology"/>
<protein>
    <submittedName>
        <fullName evidence="3">ArsA family ATPase</fullName>
    </submittedName>
</protein>
<evidence type="ECO:0000259" key="2">
    <source>
        <dbReference type="Pfam" id="PF02374"/>
    </source>
</evidence>
<dbReference type="Pfam" id="PF02374">
    <property type="entry name" value="ArsA_ATPase"/>
    <property type="match status" value="1"/>
</dbReference>
<dbReference type="Gene3D" id="3.40.50.300">
    <property type="entry name" value="P-loop containing nucleotide triphosphate hydrolases"/>
    <property type="match status" value="1"/>
</dbReference>
<reference evidence="3" key="1">
    <citation type="journal article" date="2020" name="ISME J.">
        <title>Gammaproteobacteria mediating utilization of methyl-, sulfur- and petroleum organic compounds in deep ocean hydrothermal plumes.</title>
        <authorList>
            <person name="Zhou Z."/>
            <person name="Liu Y."/>
            <person name="Pan J."/>
            <person name="Cron B.R."/>
            <person name="Toner B.M."/>
            <person name="Anantharaman K."/>
            <person name="Breier J.A."/>
            <person name="Dick G.J."/>
            <person name="Li M."/>
        </authorList>
    </citation>
    <scope>NUCLEOTIDE SEQUENCE</scope>
    <source>
        <strain evidence="3">SZUA-1515</strain>
    </source>
</reference>
<comment type="caution">
    <text evidence="3">The sequence shown here is derived from an EMBL/GenBank/DDBJ whole genome shotgun (WGS) entry which is preliminary data.</text>
</comment>
<evidence type="ECO:0000256" key="1">
    <source>
        <dbReference type="ARBA" id="ARBA00011040"/>
    </source>
</evidence>
<dbReference type="CDD" id="cd02035">
    <property type="entry name" value="ArsA"/>
    <property type="match status" value="1"/>
</dbReference>
<evidence type="ECO:0000313" key="4">
    <source>
        <dbReference type="Proteomes" id="UP000608579"/>
    </source>
</evidence>
<name>A0A833EBZ7_CALS0</name>
<dbReference type="AlphaFoldDB" id="A0A833EBZ7"/>
<dbReference type="SUPFAM" id="SSF52540">
    <property type="entry name" value="P-loop containing nucleoside triphosphate hydrolases"/>
    <property type="match status" value="1"/>
</dbReference>
<accession>A0A833EBZ7</accession>
<dbReference type="GO" id="GO:0005524">
    <property type="term" value="F:ATP binding"/>
    <property type="evidence" value="ECO:0007669"/>
    <property type="project" value="InterPro"/>
</dbReference>
<comment type="similarity">
    <text evidence="1">Belongs to the arsA ATPase family.</text>
</comment>
<evidence type="ECO:0000313" key="3">
    <source>
        <dbReference type="EMBL" id="HIQ29794.1"/>
    </source>
</evidence>
<dbReference type="GO" id="GO:0016887">
    <property type="term" value="F:ATP hydrolysis activity"/>
    <property type="evidence" value="ECO:0007669"/>
    <property type="project" value="InterPro"/>
</dbReference>
<dbReference type="InterPro" id="IPR016300">
    <property type="entry name" value="ATPase_ArsA/GET3"/>
</dbReference>
<dbReference type="InterPro" id="IPR027417">
    <property type="entry name" value="P-loop_NTPase"/>
</dbReference>
<gene>
    <name evidence="3" type="ORF">EYH45_04435</name>
</gene>
<dbReference type="PANTHER" id="PTHR10803:SF3">
    <property type="entry name" value="ATPASE GET3"/>
    <property type="match status" value="1"/>
</dbReference>
<dbReference type="Proteomes" id="UP000608579">
    <property type="component" value="Unassembled WGS sequence"/>
</dbReference>
<dbReference type="PANTHER" id="PTHR10803">
    <property type="entry name" value="ARSENICAL PUMP-DRIVING ATPASE ARSENITE-TRANSLOCATING ATPASE"/>
    <property type="match status" value="1"/>
</dbReference>
<dbReference type="NCBIfam" id="TIGR00345">
    <property type="entry name" value="GET3_arsA_TRC40"/>
    <property type="match status" value="1"/>
</dbReference>
<organism evidence="3 4">
    <name type="scientific">Caldiarchaeum subterraneum</name>
    <dbReference type="NCBI Taxonomy" id="311458"/>
    <lineage>
        <taxon>Archaea</taxon>
        <taxon>Nitrososphaerota</taxon>
        <taxon>Candidatus Caldarchaeales</taxon>
        <taxon>Candidatus Caldarchaeaceae</taxon>
        <taxon>Candidatus Caldarchaeum</taxon>
    </lineage>
</organism>